<sequence>MDQQIPWVKQWHNDTDNEYGYALGDYFEEFIATEARNLSLTPEDIQAWEPPQKPKKKRAAKKKKSKET</sequence>
<dbReference type="EMBL" id="SJPW01000004">
    <property type="protein sequence ID" value="TWU54998.1"/>
    <property type="molecule type" value="Genomic_DNA"/>
</dbReference>
<accession>A0A5C6F0T5</accession>
<gene>
    <name evidence="3" type="ORF">Poly51_37470</name>
</gene>
<evidence type="ECO:0000256" key="1">
    <source>
        <dbReference type="SAM" id="MobiDB-lite"/>
    </source>
</evidence>
<keyword evidence="4" id="KW-1185">Reference proteome</keyword>
<feature type="compositionally biased region" description="Basic residues" evidence="1">
    <location>
        <begin position="53"/>
        <end position="68"/>
    </location>
</feature>
<dbReference type="OrthoDB" id="249114at2"/>
<dbReference type="InterPro" id="IPR054277">
    <property type="entry name" value="DUF7008"/>
</dbReference>
<comment type="caution">
    <text evidence="3">The sequence shown here is derived from an EMBL/GenBank/DDBJ whole genome shotgun (WGS) entry which is preliminary data.</text>
</comment>
<evidence type="ECO:0000313" key="3">
    <source>
        <dbReference type="EMBL" id="TWU54998.1"/>
    </source>
</evidence>
<evidence type="ECO:0000259" key="2">
    <source>
        <dbReference type="Pfam" id="PF22654"/>
    </source>
</evidence>
<feature type="domain" description="DUF7008" evidence="2">
    <location>
        <begin position="3"/>
        <end position="58"/>
    </location>
</feature>
<feature type="region of interest" description="Disordered" evidence="1">
    <location>
        <begin position="42"/>
        <end position="68"/>
    </location>
</feature>
<protein>
    <recommendedName>
        <fullName evidence="2">DUF7008 domain-containing protein</fullName>
    </recommendedName>
</protein>
<dbReference type="Proteomes" id="UP000318288">
    <property type="component" value="Unassembled WGS sequence"/>
</dbReference>
<reference evidence="3 4" key="1">
    <citation type="submission" date="2019-02" db="EMBL/GenBank/DDBJ databases">
        <title>Deep-cultivation of Planctomycetes and their phenomic and genomic characterization uncovers novel biology.</title>
        <authorList>
            <person name="Wiegand S."/>
            <person name="Jogler M."/>
            <person name="Boedeker C."/>
            <person name="Pinto D."/>
            <person name="Vollmers J."/>
            <person name="Rivas-Marin E."/>
            <person name="Kohn T."/>
            <person name="Peeters S.H."/>
            <person name="Heuer A."/>
            <person name="Rast P."/>
            <person name="Oberbeckmann S."/>
            <person name="Bunk B."/>
            <person name="Jeske O."/>
            <person name="Meyerdierks A."/>
            <person name="Storesund J.E."/>
            <person name="Kallscheuer N."/>
            <person name="Luecker S."/>
            <person name="Lage O.M."/>
            <person name="Pohl T."/>
            <person name="Merkel B.J."/>
            <person name="Hornburger P."/>
            <person name="Mueller R.-W."/>
            <person name="Bruemmer F."/>
            <person name="Labrenz M."/>
            <person name="Spormann A.M."/>
            <person name="Op Den Camp H."/>
            <person name="Overmann J."/>
            <person name="Amann R."/>
            <person name="Jetten M.S.M."/>
            <person name="Mascher T."/>
            <person name="Medema M.H."/>
            <person name="Devos D.P."/>
            <person name="Kaster A.-K."/>
            <person name="Ovreas L."/>
            <person name="Rohde M."/>
            <person name="Galperin M.Y."/>
            <person name="Jogler C."/>
        </authorList>
    </citation>
    <scope>NUCLEOTIDE SEQUENCE [LARGE SCALE GENOMIC DNA]</scope>
    <source>
        <strain evidence="3 4">Poly51</strain>
    </source>
</reference>
<proteinExistence type="predicted"/>
<dbReference type="Pfam" id="PF22654">
    <property type="entry name" value="DUF7008"/>
    <property type="match status" value="1"/>
</dbReference>
<dbReference type="AlphaFoldDB" id="A0A5C6F0T5"/>
<evidence type="ECO:0000313" key="4">
    <source>
        <dbReference type="Proteomes" id="UP000318288"/>
    </source>
</evidence>
<organism evidence="3 4">
    <name type="scientific">Rubripirellula tenax</name>
    <dbReference type="NCBI Taxonomy" id="2528015"/>
    <lineage>
        <taxon>Bacteria</taxon>
        <taxon>Pseudomonadati</taxon>
        <taxon>Planctomycetota</taxon>
        <taxon>Planctomycetia</taxon>
        <taxon>Pirellulales</taxon>
        <taxon>Pirellulaceae</taxon>
        <taxon>Rubripirellula</taxon>
    </lineage>
</organism>
<name>A0A5C6F0T5_9BACT</name>